<proteinExistence type="predicted"/>
<organism evidence="1 2">
    <name type="scientific">Puccinia graminis f. sp. tritici</name>
    <dbReference type="NCBI Taxonomy" id="56615"/>
    <lineage>
        <taxon>Eukaryota</taxon>
        <taxon>Fungi</taxon>
        <taxon>Dikarya</taxon>
        <taxon>Basidiomycota</taxon>
        <taxon>Pucciniomycotina</taxon>
        <taxon>Pucciniomycetes</taxon>
        <taxon>Pucciniales</taxon>
        <taxon>Pucciniaceae</taxon>
        <taxon>Puccinia</taxon>
    </lineage>
</organism>
<name>A0A5B0P540_PUCGR</name>
<dbReference type="Proteomes" id="UP000325313">
    <property type="component" value="Unassembled WGS sequence"/>
</dbReference>
<evidence type="ECO:0000313" key="2">
    <source>
        <dbReference type="Proteomes" id="UP000325313"/>
    </source>
</evidence>
<gene>
    <name evidence="1" type="ORF">PGTUg99_036115</name>
</gene>
<dbReference type="EMBL" id="VDEP01000371">
    <property type="protein sequence ID" value="KAA1095962.1"/>
    <property type="molecule type" value="Genomic_DNA"/>
</dbReference>
<sequence>MDWFQRGSIRGLASRQGQRLACRAARSAFKSNVFTSGERRGALRLPLLGPEESKSIAKFNHLPKKSAGIMNSSLELYVARLH</sequence>
<dbReference type="AlphaFoldDB" id="A0A5B0P540"/>
<reference evidence="1 2" key="1">
    <citation type="submission" date="2019-05" db="EMBL/GenBank/DDBJ databases">
        <title>Emergence of the Ug99 lineage of the wheat stem rust pathogen through somatic hybridization.</title>
        <authorList>
            <person name="Li F."/>
            <person name="Upadhyaya N.M."/>
            <person name="Sperschneider J."/>
            <person name="Matny O."/>
            <person name="Nguyen-Phuc H."/>
            <person name="Mago R."/>
            <person name="Raley C."/>
            <person name="Miller M.E."/>
            <person name="Silverstein K.A.T."/>
            <person name="Henningsen E."/>
            <person name="Hirsch C.D."/>
            <person name="Visser B."/>
            <person name="Pretorius Z.A."/>
            <person name="Steffenson B.J."/>
            <person name="Schwessinger B."/>
            <person name="Dodds P.N."/>
            <person name="Figueroa M."/>
        </authorList>
    </citation>
    <scope>NUCLEOTIDE SEQUENCE [LARGE SCALE GENOMIC DNA]</scope>
    <source>
        <strain evidence="1 2">Ug99</strain>
    </source>
</reference>
<evidence type="ECO:0000313" key="1">
    <source>
        <dbReference type="EMBL" id="KAA1095962.1"/>
    </source>
</evidence>
<comment type="caution">
    <text evidence="1">The sequence shown here is derived from an EMBL/GenBank/DDBJ whole genome shotgun (WGS) entry which is preliminary data.</text>
</comment>
<protein>
    <submittedName>
        <fullName evidence="1">Uncharacterized protein</fullName>
    </submittedName>
</protein>
<accession>A0A5B0P540</accession>